<dbReference type="Proteomes" id="UP001589755">
    <property type="component" value="Unassembled WGS sequence"/>
</dbReference>
<dbReference type="PANTHER" id="PTHR33055:SF3">
    <property type="entry name" value="PUTATIVE TRANSPOSASE FOR IS117-RELATED"/>
    <property type="match status" value="1"/>
</dbReference>
<evidence type="ECO:0000259" key="1">
    <source>
        <dbReference type="Pfam" id="PF01548"/>
    </source>
</evidence>
<name>A0ABV6DCX8_9HYPH</name>
<protein>
    <submittedName>
        <fullName evidence="3">IS110 family transposase</fullName>
    </submittedName>
</protein>
<feature type="domain" description="Transposase IS116/IS110/IS902 C-terminal" evidence="2">
    <location>
        <begin position="266"/>
        <end position="350"/>
    </location>
</feature>
<evidence type="ECO:0000313" key="3">
    <source>
        <dbReference type="EMBL" id="MFC0210487.1"/>
    </source>
</evidence>
<gene>
    <name evidence="3" type="ORF">ACFFJ2_19030</name>
</gene>
<dbReference type="EMBL" id="JBHLXD010000056">
    <property type="protein sequence ID" value="MFC0210487.1"/>
    <property type="molecule type" value="Genomic_DNA"/>
</dbReference>
<comment type="caution">
    <text evidence="3">The sequence shown here is derived from an EMBL/GenBank/DDBJ whole genome shotgun (WGS) entry which is preliminary data.</text>
</comment>
<dbReference type="NCBIfam" id="NF033542">
    <property type="entry name" value="transpos_IS110"/>
    <property type="match status" value="1"/>
</dbReference>
<sequence>MRISVGMDVAKAIHWACAVDEAGRTLLDRAVENTPEGIASFAADLRALGGEPVIGLDVVGSFAHFLGASLLAEGFRLVHAPGIAVNRAGQGFAGGERKSDPRDARTIADLVRTRDLRPILPDDETVTAIRLKVGRRRDLIQEQTRRICRLRALLSSIHPGLERDLDVTCKGPLVLLTRYVTPAEIRQAGKRRIKAHLARTPHVQGAEALADHALATARAQMLAVPGEAAMAELVRELAIEALEARTKIARLDRDLAALLVVHPDGALIQSLPGMGAVLAAEFIACVGDIRRFPSADALASAAGLAPVIRQSGRKAGWRRTYGGDKALKRVFYQGAFCAVCRKDPLSKAFYDRKRREGKHHTQALIALARRRVTVLWTMIQRRQTYDPLIKAA</sequence>
<keyword evidence="4" id="KW-1185">Reference proteome</keyword>
<dbReference type="RefSeq" id="WP_261522760.1">
    <property type="nucleotide sequence ID" value="NZ_JAODNW010000041.1"/>
</dbReference>
<accession>A0ABV6DCX8</accession>
<evidence type="ECO:0000259" key="2">
    <source>
        <dbReference type="Pfam" id="PF02371"/>
    </source>
</evidence>
<reference evidence="3 4" key="1">
    <citation type="submission" date="2024-09" db="EMBL/GenBank/DDBJ databases">
        <authorList>
            <person name="Sun Q."/>
            <person name="Mori K."/>
        </authorList>
    </citation>
    <scope>NUCLEOTIDE SEQUENCE [LARGE SCALE GENOMIC DNA]</scope>
    <source>
        <strain evidence="3 4">CCM 8543</strain>
    </source>
</reference>
<dbReference type="PANTHER" id="PTHR33055">
    <property type="entry name" value="TRANSPOSASE FOR INSERTION SEQUENCE ELEMENT IS1111A"/>
    <property type="match status" value="1"/>
</dbReference>
<evidence type="ECO:0000313" key="4">
    <source>
        <dbReference type="Proteomes" id="UP001589755"/>
    </source>
</evidence>
<proteinExistence type="predicted"/>
<dbReference type="InterPro" id="IPR002525">
    <property type="entry name" value="Transp_IS110-like_N"/>
</dbReference>
<dbReference type="Pfam" id="PF02371">
    <property type="entry name" value="Transposase_20"/>
    <property type="match status" value="1"/>
</dbReference>
<dbReference type="InterPro" id="IPR047650">
    <property type="entry name" value="Transpos_IS110"/>
</dbReference>
<dbReference type="InterPro" id="IPR003346">
    <property type="entry name" value="Transposase_20"/>
</dbReference>
<organism evidence="3 4">
    <name type="scientific">Chelativorans intermedius</name>
    <dbReference type="NCBI Taxonomy" id="515947"/>
    <lineage>
        <taxon>Bacteria</taxon>
        <taxon>Pseudomonadati</taxon>
        <taxon>Pseudomonadota</taxon>
        <taxon>Alphaproteobacteria</taxon>
        <taxon>Hyphomicrobiales</taxon>
        <taxon>Phyllobacteriaceae</taxon>
        <taxon>Chelativorans</taxon>
    </lineage>
</organism>
<dbReference type="Pfam" id="PF01548">
    <property type="entry name" value="DEDD_Tnp_IS110"/>
    <property type="match status" value="1"/>
</dbReference>
<feature type="domain" description="Transposase IS110-like N-terminal" evidence="1">
    <location>
        <begin position="5"/>
        <end position="159"/>
    </location>
</feature>